<keyword evidence="2" id="KW-1185">Reference proteome</keyword>
<evidence type="ECO:0000313" key="2">
    <source>
        <dbReference type="Proteomes" id="UP001281656"/>
    </source>
</evidence>
<accession>A0ABU4JQB8</accession>
<reference evidence="1 2" key="1">
    <citation type="submission" date="2023-04" db="EMBL/GenBank/DDBJ databases">
        <title>Clostridium tannerae sp. nov., isolated from the fecal material of an alpaca.</title>
        <authorList>
            <person name="Miller S."/>
            <person name="Hendry M."/>
            <person name="King J."/>
            <person name="Sankaranarayanan K."/>
            <person name="Lawson P.A."/>
        </authorList>
    </citation>
    <scope>NUCLEOTIDE SEQUENCE [LARGE SCALE GENOMIC DNA]</scope>
    <source>
        <strain evidence="1 2">A1-XYC3</strain>
    </source>
</reference>
<comment type="caution">
    <text evidence="1">The sequence shown here is derived from an EMBL/GenBank/DDBJ whole genome shotgun (WGS) entry which is preliminary data.</text>
</comment>
<evidence type="ECO:0000313" key="1">
    <source>
        <dbReference type="EMBL" id="MDW8800313.1"/>
    </source>
</evidence>
<dbReference type="RefSeq" id="WP_261672442.1">
    <property type="nucleotide sequence ID" value="NZ_JARUJP010000003.1"/>
</dbReference>
<dbReference type="EMBL" id="JARUJP010000003">
    <property type="protein sequence ID" value="MDW8800313.1"/>
    <property type="molecule type" value="Genomic_DNA"/>
</dbReference>
<protein>
    <submittedName>
        <fullName evidence="1">Uncharacterized protein</fullName>
    </submittedName>
</protein>
<sequence>MAIKMILFLTFLSLAALYTVYKVGYNQAKEEVEETTCQDFEVCNNLCYQCKISQKCWELSNHMY</sequence>
<name>A0ABU4JQB8_9CLOT</name>
<gene>
    <name evidence="1" type="ORF">P8V03_04000</name>
</gene>
<dbReference type="Proteomes" id="UP001281656">
    <property type="component" value="Unassembled WGS sequence"/>
</dbReference>
<organism evidence="1 2">
    <name type="scientific">Clostridium tanneri</name>
    <dbReference type="NCBI Taxonomy" id="3037988"/>
    <lineage>
        <taxon>Bacteria</taxon>
        <taxon>Bacillati</taxon>
        <taxon>Bacillota</taxon>
        <taxon>Clostridia</taxon>
        <taxon>Eubacteriales</taxon>
        <taxon>Clostridiaceae</taxon>
        <taxon>Clostridium</taxon>
    </lineage>
</organism>
<proteinExistence type="predicted"/>